<feature type="domain" description="NB-ARC" evidence="1">
    <location>
        <begin position="187"/>
        <end position="327"/>
    </location>
</feature>
<dbReference type="NCBIfam" id="NF040586">
    <property type="entry name" value="FxSxx_TPR"/>
    <property type="match status" value="1"/>
</dbReference>
<dbReference type="InterPro" id="IPR025139">
    <property type="entry name" value="DUF4062"/>
</dbReference>
<dbReference type="Pfam" id="PF13374">
    <property type="entry name" value="TPR_10"/>
    <property type="match status" value="3"/>
</dbReference>
<dbReference type="InterPro" id="IPR053137">
    <property type="entry name" value="NLR-like"/>
</dbReference>
<dbReference type="SUPFAM" id="SSF52540">
    <property type="entry name" value="P-loop containing nucleoside triphosphate hydrolases"/>
    <property type="match status" value="1"/>
</dbReference>
<dbReference type="Pfam" id="PF13271">
    <property type="entry name" value="DUF4062"/>
    <property type="match status" value="1"/>
</dbReference>
<feature type="domain" description="DUF4062" evidence="2">
    <location>
        <begin position="2"/>
        <end position="90"/>
    </location>
</feature>
<dbReference type="Proteomes" id="UP000623608">
    <property type="component" value="Unassembled WGS sequence"/>
</dbReference>
<evidence type="ECO:0008006" key="5">
    <source>
        <dbReference type="Google" id="ProtNLM"/>
    </source>
</evidence>
<keyword evidence="4" id="KW-1185">Reference proteome</keyword>
<dbReference type="Pfam" id="PF00931">
    <property type="entry name" value="NB-ARC"/>
    <property type="match status" value="1"/>
</dbReference>
<dbReference type="Pfam" id="PF13424">
    <property type="entry name" value="TPR_12"/>
    <property type="match status" value="1"/>
</dbReference>
<gene>
    <name evidence="3" type="ORF">Ate02nite_37590</name>
</gene>
<name>A0A919NN80_9ACTN</name>
<dbReference type="GO" id="GO:0043531">
    <property type="term" value="F:ADP binding"/>
    <property type="evidence" value="ECO:0007669"/>
    <property type="project" value="InterPro"/>
</dbReference>
<evidence type="ECO:0000259" key="1">
    <source>
        <dbReference type="Pfam" id="PF00931"/>
    </source>
</evidence>
<reference evidence="3" key="1">
    <citation type="submission" date="2021-01" db="EMBL/GenBank/DDBJ databases">
        <title>Whole genome shotgun sequence of Actinoplanes tereljensis NBRC 105297.</title>
        <authorList>
            <person name="Komaki H."/>
            <person name="Tamura T."/>
        </authorList>
    </citation>
    <scope>NUCLEOTIDE SEQUENCE</scope>
    <source>
        <strain evidence="3">NBRC 105297</strain>
    </source>
</reference>
<accession>A0A919NN80</accession>
<evidence type="ECO:0000259" key="2">
    <source>
        <dbReference type="Pfam" id="PF13271"/>
    </source>
</evidence>
<dbReference type="InterPro" id="IPR027417">
    <property type="entry name" value="P-loop_NTPase"/>
</dbReference>
<dbReference type="InterPro" id="IPR011990">
    <property type="entry name" value="TPR-like_helical_dom_sf"/>
</dbReference>
<organism evidence="3 4">
    <name type="scientific">Paractinoplanes tereljensis</name>
    <dbReference type="NCBI Taxonomy" id="571912"/>
    <lineage>
        <taxon>Bacteria</taxon>
        <taxon>Bacillati</taxon>
        <taxon>Actinomycetota</taxon>
        <taxon>Actinomycetes</taxon>
        <taxon>Micromonosporales</taxon>
        <taxon>Micromonosporaceae</taxon>
        <taxon>Paractinoplanes</taxon>
    </lineage>
</organism>
<dbReference type="EMBL" id="BOMY01000024">
    <property type="protein sequence ID" value="GIF21029.1"/>
    <property type="molecule type" value="Genomic_DNA"/>
</dbReference>
<dbReference type="PANTHER" id="PTHR46082:SF6">
    <property type="entry name" value="AAA+ ATPASE DOMAIN-CONTAINING PROTEIN-RELATED"/>
    <property type="match status" value="1"/>
</dbReference>
<protein>
    <recommendedName>
        <fullName evidence="5">Tetratricopeptide repeat protein</fullName>
    </recommendedName>
</protein>
<dbReference type="AlphaFoldDB" id="A0A919NN80"/>
<proteinExistence type="predicted"/>
<dbReference type="Gene3D" id="1.25.40.10">
    <property type="entry name" value="Tetratricopeptide repeat domain"/>
    <property type="match status" value="1"/>
</dbReference>
<dbReference type="InterPro" id="IPR002182">
    <property type="entry name" value="NB-ARC"/>
</dbReference>
<comment type="caution">
    <text evidence="3">The sequence shown here is derived from an EMBL/GenBank/DDBJ whole genome shotgun (WGS) entry which is preliminary data.</text>
</comment>
<dbReference type="SUPFAM" id="SSF48452">
    <property type="entry name" value="TPR-like"/>
    <property type="match status" value="2"/>
</dbReference>
<evidence type="ECO:0000313" key="3">
    <source>
        <dbReference type="EMBL" id="GIF21029.1"/>
    </source>
</evidence>
<sequence>MRVFLSHTSELRRLPEPKSFVAAAEAAVNRAGDAITDMAYFSAQDLPPAQVCREAVAAADVYALIAGFRYGSPVRDQPEVSYTELEFLTAGELGKPRLVFLLAEDMHGPRDLFTDLRYADKQEAFRSRLRDSGITAATVSSPEELETALLHALTRMPRTQVRQVRNVPARSGLFTGRAGLLAALEKALGTRGAAVVHAMHGMGGVGKTTTAIEYAHRHADAYDVAWWVAAEDPELIPEQLAGLAKALGLAGTAEPADTAVARLLGTFQSRNRWLLVFDNAEDPQALRRFLPGGGGHVLITSRNPDWSRLAVPVEVDIFARPESVALLQAGLPQLSDRDADRIAEVLGDLPLAVDQAAGLLADTGLNADTYLDLVEQRSTEALGQVLGSLYPTSVAASWAVAFDQLAIDDPAALQLVTLLAWLAPEPVPRTLVSEHADLLPPPLTEVAADPLRLAAVTRLLRRRGIAGVNADGLLLHRVPATLLRDGSRDDEGWPGLAVRLVTAGRPPDPWENPPTWPAWQRLLPHVLVVTDSTRSLNQVADDVVALLNGAASYLNTRGDSGTALPLAERSYQLSQNRFGDNHPNTLVAGIILANVLGELEEHEQARNLNEVMLARYRQTMGDDHPFTLTAANNVAVELRKLGEYERARKLGEDTLARRRLILGDDHPSTLQSANNVASLQSWIGEDVQARDLHMDTLARRRRILGDDHPSTLSSANNFADALSCLGEDEQARDLHMDTLARRRRILGDDHPSTLSSAEGLAIVLRRLGENERAQELEDEVRRRQRKEPT</sequence>
<dbReference type="PANTHER" id="PTHR46082">
    <property type="entry name" value="ATP/GTP-BINDING PROTEIN-RELATED"/>
    <property type="match status" value="1"/>
</dbReference>
<dbReference type="Gene3D" id="3.40.50.300">
    <property type="entry name" value="P-loop containing nucleotide triphosphate hydrolases"/>
    <property type="match status" value="1"/>
</dbReference>
<evidence type="ECO:0000313" key="4">
    <source>
        <dbReference type="Proteomes" id="UP000623608"/>
    </source>
</evidence>